<proteinExistence type="inferred from homology"/>
<keyword evidence="6 7" id="KW-0472">Membrane</keyword>
<feature type="transmembrane region" description="Helical" evidence="7">
    <location>
        <begin position="332"/>
        <end position="354"/>
    </location>
</feature>
<keyword evidence="5" id="KW-0534">Nitrate assimilation</keyword>
<feature type="transmembrane region" description="Helical" evidence="7">
    <location>
        <begin position="105"/>
        <end position="124"/>
    </location>
</feature>
<feature type="transmembrane region" description="Helical" evidence="7">
    <location>
        <begin position="240"/>
        <end position="267"/>
    </location>
</feature>
<dbReference type="InterPro" id="IPR011701">
    <property type="entry name" value="MFS"/>
</dbReference>
<dbReference type="InterPro" id="IPR020846">
    <property type="entry name" value="MFS_dom"/>
</dbReference>
<comment type="caution">
    <text evidence="9">The sequence shown here is derived from an EMBL/GenBank/DDBJ whole genome shotgun (WGS) entry which is preliminary data.</text>
</comment>
<reference evidence="9 10" key="1">
    <citation type="journal article" date="2019" name="Int. J. Syst. Evol. Microbiol.">
        <title>The Global Catalogue of Microorganisms (GCM) 10K type strain sequencing project: providing services to taxonomists for standard genome sequencing and annotation.</title>
        <authorList>
            <consortium name="The Broad Institute Genomics Platform"/>
            <consortium name="The Broad Institute Genome Sequencing Center for Infectious Disease"/>
            <person name="Wu L."/>
            <person name="Ma J."/>
        </authorList>
    </citation>
    <scope>NUCLEOTIDE SEQUENCE [LARGE SCALE GENOMIC DNA]</scope>
    <source>
        <strain evidence="9 10">JCM 9383</strain>
    </source>
</reference>
<feature type="transmembrane region" description="Helical" evidence="7">
    <location>
        <begin position="76"/>
        <end position="93"/>
    </location>
</feature>
<feature type="domain" description="Major facilitator superfamily (MFS) profile" evidence="8">
    <location>
        <begin position="205"/>
        <end position="458"/>
    </location>
</feature>
<keyword evidence="10" id="KW-1185">Reference proteome</keyword>
<dbReference type="CDD" id="cd17341">
    <property type="entry name" value="MFS_NRT2_like"/>
    <property type="match status" value="1"/>
</dbReference>
<dbReference type="SUPFAM" id="SSF103473">
    <property type="entry name" value="MFS general substrate transporter"/>
    <property type="match status" value="1"/>
</dbReference>
<dbReference type="InterPro" id="IPR036259">
    <property type="entry name" value="MFS_trans_sf"/>
</dbReference>
<feature type="transmembrane region" description="Helical" evidence="7">
    <location>
        <begin position="197"/>
        <end position="219"/>
    </location>
</feature>
<evidence type="ECO:0000256" key="1">
    <source>
        <dbReference type="ARBA" id="ARBA00004651"/>
    </source>
</evidence>
<feature type="transmembrane region" description="Helical" evidence="7">
    <location>
        <begin position="279"/>
        <end position="296"/>
    </location>
</feature>
<evidence type="ECO:0000313" key="9">
    <source>
        <dbReference type="EMBL" id="GAA2786897.1"/>
    </source>
</evidence>
<evidence type="ECO:0000256" key="7">
    <source>
        <dbReference type="SAM" id="Phobius"/>
    </source>
</evidence>
<feature type="transmembrane region" description="Helical" evidence="7">
    <location>
        <begin position="308"/>
        <end position="326"/>
    </location>
</feature>
<dbReference type="InterPro" id="IPR044772">
    <property type="entry name" value="NO3_transporter"/>
</dbReference>
<name>A0ABN3VAP2_9PSEU</name>
<dbReference type="PROSITE" id="PS50850">
    <property type="entry name" value="MFS"/>
    <property type="match status" value="1"/>
</dbReference>
<dbReference type="PANTHER" id="PTHR23515">
    <property type="entry name" value="HIGH-AFFINITY NITRATE TRANSPORTER 2.3"/>
    <property type="match status" value="1"/>
</dbReference>
<evidence type="ECO:0000313" key="10">
    <source>
        <dbReference type="Proteomes" id="UP001500979"/>
    </source>
</evidence>
<sequence length="458" mass="49135">MASTLNSRAPSGRRVIGWNPEDEQFWENSGKFVARRNLMLSIFSEHLQFSVFGIWSVLVLFMSPKIGFDFDAGEKFLLISTPALVGSLLRLPYSYAVTRFGGRNWTVFSNSILLVPALLAFHFVQQPHTPLWVFLVISALTGVGGGNFGSSMTNISAFFPQRKQGLALGLNAGGGNIGVAVIQIVGLLVITTFGDLHPSYVCAIYLPLIALAALLAAWKMDNIDAVRVDPRAWREAVADADAWCVSMLYIGTFGSFVGYSFAFGLVLQNQFGASPLESAGWTFLGPLLGSLARPVGGWLADRWGGARITFWNFILMALGTAGLLVASSLKSLPMFVAVFTVLFVLTGIGNGSVYKMIPAIYARKAESTASEQASVVSRRLSGALIGIAGAVGALGGVGVNLAFRASYNGPAHSGDSAFIVFLAYYALCVAVTWTVYLRRERTAAQMPEVAVLERSRAA</sequence>
<gene>
    <name evidence="9" type="ORF">GCM10010470_21610</name>
</gene>
<evidence type="ECO:0000256" key="6">
    <source>
        <dbReference type="ARBA" id="ARBA00023136"/>
    </source>
</evidence>
<dbReference type="EMBL" id="BAAAUX010000011">
    <property type="protein sequence ID" value="GAA2786897.1"/>
    <property type="molecule type" value="Genomic_DNA"/>
</dbReference>
<keyword evidence="3 7" id="KW-0812">Transmembrane</keyword>
<organism evidence="9 10">
    <name type="scientific">Saccharopolyspora taberi</name>
    <dbReference type="NCBI Taxonomy" id="60895"/>
    <lineage>
        <taxon>Bacteria</taxon>
        <taxon>Bacillati</taxon>
        <taxon>Actinomycetota</taxon>
        <taxon>Actinomycetes</taxon>
        <taxon>Pseudonocardiales</taxon>
        <taxon>Pseudonocardiaceae</taxon>
        <taxon>Saccharopolyspora</taxon>
    </lineage>
</organism>
<keyword evidence="4 7" id="KW-1133">Transmembrane helix</keyword>
<dbReference type="Pfam" id="PF07690">
    <property type="entry name" value="MFS_1"/>
    <property type="match status" value="1"/>
</dbReference>
<feature type="transmembrane region" description="Helical" evidence="7">
    <location>
        <begin position="383"/>
        <end position="405"/>
    </location>
</feature>
<evidence type="ECO:0000256" key="4">
    <source>
        <dbReference type="ARBA" id="ARBA00022989"/>
    </source>
</evidence>
<dbReference type="RefSeq" id="WP_344679433.1">
    <property type="nucleotide sequence ID" value="NZ_BAAAUX010000011.1"/>
</dbReference>
<comment type="similarity">
    <text evidence="2">Belongs to the major facilitator superfamily. Nitrate/nitrite porter (TC 2.A.1.8) family.</text>
</comment>
<evidence type="ECO:0000259" key="8">
    <source>
        <dbReference type="PROSITE" id="PS50850"/>
    </source>
</evidence>
<evidence type="ECO:0000256" key="2">
    <source>
        <dbReference type="ARBA" id="ARBA00008432"/>
    </source>
</evidence>
<dbReference type="Gene3D" id="1.20.1250.20">
    <property type="entry name" value="MFS general substrate transporter like domains"/>
    <property type="match status" value="1"/>
</dbReference>
<evidence type="ECO:0000256" key="5">
    <source>
        <dbReference type="ARBA" id="ARBA00023063"/>
    </source>
</evidence>
<accession>A0ABN3VAP2</accession>
<feature type="transmembrane region" description="Helical" evidence="7">
    <location>
        <begin position="417"/>
        <end position="437"/>
    </location>
</feature>
<dbReference type="Proteomes" id="UP001500979">
    <property type="component" value="Unassembled WGS sequence"/>
</dbReference>
<feature type="transmembrane region" description="Helical" evidence="7">
    <location>
        <begin position="46"/>
        <end position="64"/>
    </location>
</feature>
<feature type="transmembrane region" description="Helical" evidence="7">
    <location>
        <begin position="168"/>
        <end position="191"/>
    </location>
</feature>
<evidence type="ECO:0000256" key="3">
    <source>
        <dbReference type="ARBA" id="ARBA00022692"/>
    </source>
</evidence>
<protein>
    <submittedName>
        <fullName evidence="9">Nitrate/nitrite transporter</fullName>
    </submittedName>
</protein>
<comment type="subcellular location">
    <subcellularLocation>
        <location evidence="1">Cell membrane</location>
        <topology evidence="1">Multi-pass membrane protein</topology>
    </subcellularLocation>
</comment>
<feature type="transmembrane region" description="Helical" evidence="7">
    <location>
        <begin position="130"/>
        <end position="148"/>
    </location>
</feature>